<reference evidence="1 2" key="1">
    <citation type="submission" date="2019-03" db="EMBL/GenBank/DDBJ databases">
        <title>Complete Genome Sequence of Paraburkholderia dipogonis ICMP 19430T, a Nitrogen-fixing Symbiont of the South African Invasive Legume Dipogon lignosus in New Zealand.</title>
        <authorList>
            <person name="De Meyer S.E."/>
        </authorList>
    </citation>
    <scope>NUCLEOTIDE SEQUENCE [LARGE SCALE GENOMIC DNA]</scope>
    <source>
        <strain evidence="1 2">ICMP 19430</strain>
    </source>
</reference>
<dbReference type="Proteomes" id="UP000297385">
    <property type="component" value="Unassembled WGS sequence"/>
</dbReference>
<sequence>MKRPGRPRAVRQSKETGAHAPVFFRPSIGAPQISRCGKFFCVVKNRAARHKTAYCNMEKVFS</sequence>
<dbReference type="EMBL" id="SNVI01000001">
    <property type="protein sequence ID" value="TFE43773.1"/>
    <property type="molecule type" value="Genomic_DNA"/>
</dbReference>
<dbReference type="AlphaFoldDB" id="A0A4Y8N2G2"/>
<accession>A0A4Y8N2G2</accession>
<organism evidence="1 2">
    <name type="scientific">Paraburkholderia dipogonis</name>
    <dbReference type="NCBI Taxonomy" id="1211383"/>
    <lineage>
        <taxon>Bacteria</taxon>
        <taxon>Pseudomonadati</taxon>
        <taxon>Pseudomonadota</taxon>
        <taxon>Betaproteobacteria</taxon>
        <taxon>Burkholderiales</taxon>
        <taxon>Burkholderiaceae</taxon>
        <taxon>Paraburkholderia</taxon>
    </lineage>
</organism>
<name>A0A4Y8N2G2_9BURK</name>
<evidence type="ECO:0000313" key="2">
    <source>
        <dbReference type="Proteomes" id="UP000297385"/>
    </source>
</evidence>
<gene>
    <name evidence="1" type="ORF">E2553_01250</name>
</gene>
<evidence type="ECO:0000313" key="1">
    <source>
        <dbReference type="EMBL" id="TFE43773.1"/>
    </source>
</evidence>
<protein>
    <submittedName>
        <fullName evidence="1">Uncharacterized protein</fullName>
    </submittedName>
</protein>
<proteinExistence type="predicted"/>
<comment type="caution">
    <text evidence="1">The sequence shown here is derived from an EMBL/GenBank/DDBJ whole genome shotgun (WGS) entry which is preliminary data.</text>
</comment>